<evidence type="ECO:0000259" key="1">
    <source>
        <dbReference type="Pfam" id="PF07859"/>
    </source>
</evidence>
<dbReference type="PANTHER" id="PTHR23024">
    <property type="entry name" value="ARYLACETAMIDE DEACETYLASE"/>
    <property type="match status" value="1"/>
</dbReference>
<dbReference type="InterPro" id="IPR050466">
    <property type="entry name" value="Carboxylest/Gibb_receptor"/>
</dbReference>
<protein>
    <submittedName>
        <fullName evidence="2">Alpha/beta hydrolase fold domain-containing protein</fullName>
    </submittedName>
</protein>
<dbReference type="Pfam" id="PF07859">
    <property type="entry name" value="Abhydrolase_3"/>
    <property type="match status" value="1"/>
</dbReference>
<evidence type="ECO:0000313" key="3">
    <source>
        <dbReference type="Proteomes" id="UP000436692"/>
    </source>
</evidence>
<dbReference type="InterPro" id="IPR029058">
    <property type="entry name" value="AB_hydrolase_fold"/>
</dbReference>
<dbReference type="InterPro" id="IPR013094">
    <property type="entry name" value="AB_hydrolase_3"/>
</dbReference>
<dbReference type="Proteomes" id="UP000436692">
    <property type="component" value="Unassembled WGS sequence"/>
</dbReference>
<reference evidence="2 3" key="1">
    <citation type="submission" date="2019-12" db="EMBL/GenBank/DDBJ databases">
        <title>Whole-genome sequencing of Allorhizobium vitis.</title>
        <authorList>
            <person name="Gan H.M."/>
            <person name="Szegedi E."/>
            <person name="Burr T."/>
            <person name="Savka M.A."/>
        </authorList>
    </citation>
    <scope>NUCLEOTIDE SEQUENCE [LARGE SCALE GENOMIC DNA]</scope>
    <source>
        <strain evidence="2 3">CG989</strain>
    </source>
</reference>
<sequence>MILRPHDRSANWCRWLRRSCCRSRLMPEATMRIVDNDLPASDVVQTADIAADSLAEIVRFASIMQWKIVAIHRYDDVAGHWREEKLPGEVQFGKKDRRLPVHVLLISRETLERAKGENPRIDAEERVLILHARGTSTALDIALSMGLESHTHLFVGELTQSDLTVSRVDIDGMSPVDIVPDVVRHPLARDFSQLLAARRLLRRSLKGSADHGREGAANWIKSLGLQPSAAVAVGEHGAGIRKFTPRECRHESILYIHGGGLVHYDLDIFSPFLSHLAEMLGASIYAIGYRRCPEVAAEAVIDEILERVRSVALTDRVHRIMGDSIGGLLALYAATCALPSHFQEAVLLYPVLSLCRTFPSYEVYGDGYLLDESHMRWFRSLVSARFLREGFDPVAGLKGKLNATRVIVVSAGCDVLADEAVAFSRASGAELIRYDDLPHDFCLYLHRMQSATTAVAGIVDVLT</sequence>
<feature type="domain" description="Alpha/beta hydrolase fold-3" evidence="1">
    <location>
        <begin position="253"/>
        <end position="442"/>
    </location>
</feature>
<dbReference type="GO" id="GO:0034338">
    <property type="term" value="F:short-chain carboxylesterase activity"/>
    <property type="evidence" value="ECO:0007669"/>
    <property type="project" value="TreeGrafter"/>
</dbReference>
<dbReference type="PANTHER" id="PTHR23024:SF24">
    <property type="entry name" value="ALPHA_BETA HYDROLASE FOLD-3 DOMAIN-CONTAINING PROTEIN"/>
    <property type="match status" value="1"/>
</dbReference>
<dbReference type="Gene3D" id="3.40.50.1820">
    <property type="entry name" value="alpha/beta hydrolase"/>
    <property type="match status" value="1"/>
</dbReference>
<gene>
    <name evidence="2" type="ORF">GOZ95_14850</name>
</gene>
<accession>A0AAE5AWM8</accession>
<dbReference type="SUPFAM" id="SSF53474">
    <property type="entry name" value="alpha/beta-Hydrolases"/>
    <property type="match status" value="1"/>
</dbReference>
<organism evidence="2 3">
    <name type="scientific">Agrobacterium vitis</name>
    <name type="common">Rhizobium vitis</name>
    <dbReference type="NCBI Taxonomy" id="373"/>
    <lineage>
        <taxon>Bacteria</taxon>
        <taxon>Pseudomonadati</taxon>
        <taxon>Pseudomonadota</taxon>
        <taxon>Alphaproteobacteria</taxon>
        <taxon>Hyphomicrobiales</taxon>
        <taxon>Rhizobiaceae</taxon>
        <taxon>Rhizobium/Agrobacterium group</taxon>
        <taxon>Agrobacterium</taxon>
    </lineage>
</organism>
<dbReference type="EMBL" id="WPHM01000007">
    <property type="protein sequence ID" value="MUZ58719.1"/>
    <property type="molecule type" value="Genomic_DNA"/>
</dbReference>
<proteinExistence type="predicted"/>
<dbReference type="AlphaFoldDB" id="A0AAE5AWM8"/>
<name>A0AAE5AWM8_AGRVI</name>
<evidence type="ECO:0000313" key="2">
    <source>
        <dbReference type="EMBL" id="MUZ58719.1"/>
    </source>
</evidence>
<comment type="caution">
    <text evidence="2">The sequence shown here is derived from an EMBL/GenBank/DDBJ whole genome shotgun (WGS) entry which is preliminary data.</text>
</comment>
<keyword evidence="2" id="KW-0378">Hydrolase</keyword>